<accession>A0A6B1F7Z3</accession>
<name>A0A6B1F7Z3_9SYNE</name>
<dbReference type="AlphaFoldDB" id="A0A6B1F7Z3"/>
<gene>
    <name evidence="1" type="ORF">F4162_02450</name>
</gene>
<reference evidence="1" key="1">
    <citation type="submission" date="2019-09" db="EMBL/GenBank/DDBJ databases">
        <title>Characterisation of the sponge microbiome using genome-centric metagenomics.</title>
        <authorList>
            <person name="Engelberts J.P."/>
            <person name="Robbins S.J."/>
            <person name="De Goeij J.M."/>
            <person name="Aranda M."/>
            <person name="Bell S.C."/>
            <person name="Webster N.S."/>
        </authorList>
    </citation>
    <scope>NUCLEOTIDE SEQUENCE</scope>
    <source>
        <strain evidence="1">SB0676_bin_10</strain>
    </source>
</reference>
<evidence type="ECO:0000313" key="1">
    <source>
        <dbReference type="EMBL" id="MYG37875.1"/>
    </source>
</evidence>
<comment type="caution">
    <text evidence="1">The sequence shown here is derived from an EMBL/GenBank/DDBJ whole genome shotgun (WGS) entry which is preliminary data.</text>
</comment>
<organism evidence="1">
    <name type="scientific">Synechococcus sp. SB0676_bin_10</name>
    <dbReference type="NCBI Taxonomy" id="2604869"/>
    <lineage>
        <taxon>Bacteria</taxon>
        <taxon>Bacillati</taxon>
        <taxon>Cyanobacteriota</taxon>
        <taxon>Cyanophyceae</taxon>
        <taxon>Synechococcales</taxon>
        <taxon>Synechococcaceae</taxon>
        <taxon>Synechococcus</taxon>
    </lineage>
</organism>
<protein>
    <submittedName>
        <fullName evidence="1">Transposase</fullName>
    </submittedName>
</protein>
<proteinExistence type="predicted"/>
<dbReference type="EMBL" id="VYDO01000088">
    <property type="protein sequence ID" value="MYG37875.1"/>
    <property type="molecule type" value="Genomic_DNA"/>
</dbReference>
<sequence length="99" mass="10924">MVGIARCRTAGRSGSVGKSFRPALAAAGQGHGSWRYLADNRLLLEAVFCRVRTGAPWRDLQGAQQEGLSLQREHRQITPGLLLEITTPYINFISGRMWA</sequence>